<sequence length="143" mass="14300">MLQLARVAPAVAPAAGVGATATHLTRPTAAVADAALPCVGQFRAAVVHAPLLGLVSAVSGAERTDTRVSMATLKGTLPLAAVPSAKMPSIHLVGTASGGTAHGAMAVKDAFERARLGWVGTLVETTQAVAHLGESEVCFAVKK</sequence>
<accession>A0A485L912</accession>
<dbReference type="AlphaFoldDB" id="A0A485L912"/>
<dbReference type="EMBL" id="CAADRA010006178">
    <property type="protein sequence ID" value="VFT94183.1"/>
    <property type="molecule type" value="Genomic_DNA"/>
</dbReference>
<dbReference type="Proteomes" id="UP000332933">
    <property type="component" value="Unassembled WGS sequence"/>
</dbReference>
<proteinExistence type="predicted"/>
<reference evidence="2 3" key="1">
    <citation type="submission" date="2019-03" db="EMBL/GenBank/DDBJ databases">
        <authorList>
            <person name="Gaulin E."/>
            <person name="Dumas B."/>
        </authorList>
    </citation>
    <scope>NUCLEOTIDE SEQUENCE [LARGE SCALE GENOMIC DNA]</scope>
    <source>
        <strain evidence="2">CBS 568.67</strain>
    </source>
</reference>
<protein>
    <submittedName>
        <fullName evidence="2">Aste57867_17427 protein</fullName>
    </submittedName>
</protein>
<dbReference type="EMBL" id="VJMH01006157">
    <property type="protein sequence ID" value="KAF0691318.1"/>
    <property type="molecule type" value="Genomic_DNA"/>
</dbReference>
<reference evidence="1" key="2">
    <citation type="submission" date="2019-06" db="EMBL/GenBank/DDBJ databases">
        <title>Genomics analysis of Aphanomyces spp. identifies a new class of oomycete effector associated with host adaptation.</title>
        <authorList>
            <person name="Gaulin E."/>
        </authorList>
    </citation>
    <scope>NUCLEOTIDE SEQUENCE</scope>
    <source>
        <strain evidence="1">CBS 578.67</strain>
    </source>
</reference>
<name>A0A485L912_9STRA</name>
<evidence type="ECO:0000313" key="3">
    <source>
        <dbReference type="Proteomes" id="UP000332933"/>
    </source>
</evidence>
<evidence type="ECO:0000313" key="2">
    <source>
        <dbReference type="EMBL" id="VFT94183.1"/>
    </source>
</evidence>
<keyword evidence="3" id="KW-1185">Reference proteome</keyword>
<organism evidence="2 3">
    <name type="scientific">Aphanomyces stellatus</name>
    <dbReference type="NCBI Taxonomy" id="120398"/>
    <lineage>
        <taxon>Eukaryota</taxon>
        <taxon>Sar</taxon>
        <taxon>Stramenopiles</taxon>
        <taxon>Oomycota</taxon>
        <taxon>Saprolegniomycetes</taxon>
        <taxon>Saprolegniales</taxon>
        <taxon>Verrucalvaceae</taxon>
        <taxon>Aphanomyces</taxon>
    </lineage>
</organism>
<gene>
    <name evidence="2" type="primary">Aste57867_17427</name>
    <name evidence="1" type="ORF">As57867_017367</name>
    <name evidence="2" type="ORF">ASTE57867_17427</name>
</gene>
<evidence type="ECO:0000313" key="1">
    <source>
        <dbReference type="EMBL" id="KAF0691318.1"/>
    </source>
</evidence>